<name>A0A0F9YMY0_9ZZZZ</name>
<dbReference type="InterPro" id="IPR001765">
    <property type="entry name" value="Carbonic_anhydrase"/>
</dbReference>
<sequence length="209" mass="22842">MKAHTRETQSTMTPKKSLDFLKEGNQRFQNNLKANRNLLEQVNDTSEGQFPFATILSCIDSRVSAELVFDQGLGDIFSVRIAGNFVNEDILGSMEFGCKLAGTNLIVVLGHTSCGAIKGACDHARLGNLTALIKKIEPAVDAVKEPTDKSLRNSKNLDFVDSVSVKNVELTIENIRNQSPVLAEMEEKGEVLIVGAMYDIATGSVDFYN</sequence>
<evidence type="ECO:0000256" key="1">
    <source>
        <dbReference type="ARBA" id="ARBA00006217"/>
    </source>
</evidence>
<comment type="similarity">
    <text evidence="1">Belongs to the beta-class carbonic anhydrase family.</text>
</comment>
<dbReference type="Pfam" id="PF00484">
    <property type="entry name" value="Pro_CA"/>
    <property type="match status" value="1"/>
</dbReference>
<dbReference type="Gene3D" id="3.40.1050.10">
    <property type="entry name" value="Carbonic anhydrase"/>
    <property type="match status" value="1"/>
</dbReference>
<comment type="caution">
    <text evidence="2">The sequence shown here is derived from an EMBL/GenBank/DDBJ whole genome shotgun (WGS) entry which is preliminary data.</text>
</comment>
<dbReference type="SMART" id="SM00947">
    <property type="entry name" value="Pro_CA"/>
    <property type="match status" value="1"/>
</dbReference>
<dbReference type="NCBIfam" id="NF011765">
    <property type="entry name" value="PRK15219.1"/>
    <property type="match status" value="1"/>
</dbReference>
<dbReference type="SUPFAM" id="SSF53056">
    <property type="entry name" value="beta-carbonic anhydrase, cab"/>
    <property type="match status" value="1"/>
</dbReference>
<dbReference type="PANTHER" id="PTHR11002">
    <property type="entry name" value="CARBONIC ANHYDRASE"/>
    <property type="match status" value="1"/>
</dbReference>
<dbReference type="InterPro" id="IPR036874">
    <property type="entry name" value="Carbonic_anhydrase_sf"/>
</dbReference>
<accession>A0A0F9YMY0</accession>
<dbReference type="PANTHER" id="PTHR11002:SF79">
    <property type="entry name" value="CARBONIC ANHYDRASE 2"/>
    <property type="match status" value="1"/>
</dbReference>
<evidence type="ECO:0008006" key="3">
    <source>
        <dbReference type="Google" id="ProtNLM"/>
    </source>
</evidence>
<organism evidence="2">
    <name type="scientific">marine sediment metagenome</name>
    <dbReference type="NCBI Taxonomy" id="412755"/>
    <lineage>
        <taxon>unclassified sequences</taxon>
        <taxon>metagenomes</taxon>
        <taxon>ecological metagenomes</taxon>
    </lineage>
</organism>
<reference evidence="2" key="1">
    <citation type="journal article" date="2015" name="Nature">
        <title>Complex archaea that bridge the gap between prokaryotes and eukaryotes.</title>
        <authorList>
            <person name="Spang A."/>
            <person name="Saw J.H."/>
            <person name="Jorgensen S.L."/>
            <person name="Zaremba-Niedzwiedzka K."/>
            <person name="Martijn J."/>
            <person name="Lind A.E."/>
            <person name="van Eijk R."/>
            <person name="Schleper C."/>
            <person name="Guy L."/>
            <person name="Ettema T.J."/>
        </authorList>
    </citation>
    <scope>NUCLEOTIDE SEQUENCE</scope>
</reference>
<dbReference type="AlphaFoldDB" id="A0A0F9YMY0"/>
<gene>
    <name evidence="2" type="ORF">LCGC14_0070010</name>
</gene>
<dbReference type="EMBL" id="LAZR01000017">
    <property type="protein sequence ID" value="KKO05989.1"/>
    <property type="molecule type" value="Genomic_DNA"/>
</dbReference>
<evidence type="ECO:0000313" key="2">
    <source>
        <dbReference type="EMBL" id="KKO05989.1"/>
    </source>
</evidence>
<protein>
    <recommendedName>
        <fullName evidence="3">Carbonic anhydrase</fullName>
    </recommendedName>
</protein>
<dbReference type="CDD" id="cd03378">
    <property type="entry name" value="beta_CA_cladeC"/>
    <property type="match status" value="1"/>
</dbReference>
<dbReference type="GO" id="GO:0008270">
    <property type="term" value="F:zinc ion binding"/>
    <property type="evidence" value="ECO:0007669"/>
    <property type="project" value="InterPro"/>
</dbReference>
<proteinExistence type="inferred from homology"/>
<dbReference type="GO" id="GO:0004089">
    <property type="term" value="F:carbonate dehydratase activity"/>
    <property type="evidence" value="ECO:0007669"/>
    <property type="project" value="InterPro"/>
</dbReference>